<evidence type="ECO:0000313" key="13">
    <source>
        <dbReference type="Proteomes" id="UP000003374"/>
    </source>
</evidence>
<evidence type="ECO:0000256" key="10">
    <source>
        <dbReference type="HAMAP-Rule" id="MF_00364"/>
    </source>
</evidence>
<dbReference type="UniPathway" id="UPA00544"/>
<dbReference type="Pfam" id="PF00933">
    <property type="entry name" value="Glyco_hydro_3"/>
    <property type="match status" value="1"/>
</dbReference>
<feature type="active site" description="Proton donor/acceptor" evidence="10">
    <location>
        <position position="175"/>
    </location>
</feature>
<dbReference type="HAMAP" id="MF_00364">
    <property type="entry name" value="NagZ"/>
    <property type="match status" value="1"/>
</dbReference>
<dbReference type="InterPro" id="IPR022956">
    <property type="entry name" value="Beta_hexosaminidase_bac"/>
</dbReference>
<evidence type="ECO:0000256" key="1">
    <source>
        <dbReference type="ARBA" id="ARBA00001231"/>
    </source>
</evidence>
<keyword evidence="3 10" id="KW-0132">Cell division</keyword>
<comment type="caution">
    <text evidence="12">The sequence shown here is derived from an EMBL/GenBank/DDBJ whole genome shotgun (WGS) entry which is preliminary data.</text>
</comment>
<feature type="active site" description="Nucleophile" evidence="10">
    <location>
        <position position="246"/>
    </location>
</feature>
<comment type="pathway">
    <text evidence="10">Cell wall biogenesis; peptidoglycan recycling.</text>
</comment>
<proteinExistence type="inferred from homology"/>
<dbReference type="eggNOG" id="COG1472">
    <property type="taxonomic scope" value="Bacteria"/>
</dbReference>
<feature type="binding site" evidence="10">
    <location>
        <position position="58"/>
    </location>
    <ligand>
        <name>substrate</name>
    </ligand>
</feature>
<keyword evidence="7 10" id="KW-0326">Glycosidase</keyword>
<evidence type="ECO:0000256" key="9">
    <source>
        <dbReference type="ARBA" id="ARBA00023316"/>
    </source>
</evidence>
<dbReference type="STRING" id="314278.NB231_07352"/>
<evidence type="ECO:0000256" key="8">
    <source>
        <dbReference type="ARBA" id="ARBA00023306"/>
    </source>
</evidence>
<dbReference type="GO" id="GO:0051301">
    <property type="term" value="P:cell division"/>
    <property type="evidence" value="ECO:0007669"/>
    <property type="project" value="UniProtKB-KW"/>
</dbReference>
<dbReference type="Gene3D" id="3.20.20.300">
    <property type="entry name" value="Glycoside hydrolase, family 3, N-terminal domain"/>
    <property type="match status" value="1"/>
</dbReference>
<keyword evidence="13" id="KW-1185">Reference proteome</keyword>
<dbReference type="GO" id="GO:0071555">
    <property type="term" value="P:cell wall organization"/>
    <property type="evidence" value="ECO:0007669"/>
    <property type="project" value="UniProtKB-KW"/>
</dbReference>
<dbReference type="HOGENOM" id="CLU_008392_0_0_6"/>
<dbReference type="GO" id="GO:0005737">
    <property type="term" value="C:cytoplasm"/>
    <property type="evidence" value="ECO:0007669"/>
    <property type="project" value="UniProtKB-SubCell"/>
</dbReference>
<dbReference type="SUPFAM" id="SSF51445">
    <property type="entry name" value="(Trans)glycosidases"/>
    <property type="match status" value="1"/>
</dbReference>
<dbReference type="GO" id="GO:0004563">
    <property type="term" value="F:beta-N-acetylhexosaminidase activity"/>
    <property type="evidence" value="ECO:0007669"/>
    <property type="project" value="UniProtKB-UniRule"/>
</dbReference>
<feature type="binding site" evidence="10">
    <location>
        <position position="66"/>
    </location>
    <ligand>
        <name>substrate</name>
    </ligand>
</feature>
<protein>
    <recommendedName>
        <fullName evidence="10">Beta-hexosaminidase</fullName>
        <ecNumber evidence="10">3.2.1.52</ecNumber>
    </recommendedName>
    <alternativeName>
        <fullName evidence="10">Beta-N-acetylhexosaminidase</fullName>
    </alternativeName>
    <alternativeName>
        <fullName evidence="10">N-acetyl-beta-glucosaminidase</fullName>
    </alternativeName>
</protein>
<evidence type="ECO:0000259" key="11">
    <source>
        <dbReference type="Pfam" id="PF00933"/>
    </source>
</evidence>
<keyword evidence="5 10" id="KW-0133">Cell shape</keyword>
<comment type="catalytic activity">
    <reaction evidence="1 10">
        <text>Hydrolysis of terminal non-reducing N-acetyl-D-hexosamine residues in N-acetyl-beta-D-hexosaminides.</text>
        <dbReference type="EC" id="3.2.1.52"/>
    </reaction>
</comment>
<dbReference type="PANTHER" id="PTHR30480:SF13">
    <property type="entry name" value="BETA-HEXOSAMINIDASE"/>
    <property type="match status" value="1"/>
</dbReference>
<evidence type="ECO:0000256" key="3">
    <source>
        <dbReference type="ARBA" id="ARBA00022618"/>
    </source>
</evidence>
<keyword evidence="6 10" id="KW-0573">Peptidoglycan synthesis</keyword>
<evidence type="ECO:0000313" key="12">
    <source>
        <dbReference type="EMBL" id="EAR20596.1"/>
    </source>
</evidence>
<keyword evidence="4 10" id="KW-0378">Hydrolase</keyword>
<accession>A4BUN0</accession>
<feature type="binding site" evidence="10">
    <location>
        <position position="132"/>
    </location>
    <ligand>
        <name>substrate</name>
    </ligand>
</feature>
<evidence type="ECO:0000256" key="2">
    <source>
        <dbReference type="ARBA" id="ARBA00022490"/>
    </source>
</evidence>
<evidence type="ECO:0000256" key="4">
    <source>
        <dbReference type="ARBA" id="ARBA00022801"/>
    </source>
</evidence>
<dbReference type="NCBIfam" id="NF003740">
    <property type="entry name" value="PRK05337.1"/>
    <property type="match status" value="1"/>
</dbReference>
<dbReference type="InterPro" id="IPR036962">
    <property type="entry name" value="Glyco_hydro_3_N_sf"/>
</dbReference>
<dbReference type="InterPro" id="IPR017853">
    <property type="entry name" value="GH"/>
</dbReference>
<dbReference type="Proteomes" id="UP000003374">
    <property type="component" value="Unassembled WGS sequence"/>
</dbReference>
<comment type="subcellular location">
    <subcellularLocation>
        <location evidence="10">Cytoplasm</location>
    </subcellularLocation>
</comment>
<gene>
    <name evidence="10" type="primary">nagZ</name>
    <name evidence="12" type="ORF">NB231_07352</name>
</gene>
<reference evidence="12 13" key="1">
    <citation type="submission" date="2006-02" db="EMBL/GenBank/DDBJ databases">
        <authorList>
            <person name="Waterbury J."/>
            <person name="Ferriera S."/>
            <person name="Johnson J."/>
            <person name="Kravitz S."/>
            <person name="Halpern A."/>
            <person name="Remington K."/>
            <person name="Beeson K."/>
            <person name="Tran B."/>
            <person name="Rogers Y.-H."/>
            <person name="Friedman R."/>
            <person name="Venter J.C."/>
        </authorList>
    </citation>
    <scope>NUCLEOTIDE SEQUENCE [LARGE SCALE GENOMIC DNA]</scope>
    <source>
        <strain evidence="12 13">Nb-231</strain>
    </source>
</reference>
<dbReference type="GO" id="GO:0009252">
    <property type="term" value="P:peptidoglycan biosynthetic process"/>
    <property type="evidence" value="ECO:0007669"/>
    <property type="project" value="UniProtKB-KW"/>
</dbReference>
<organism evidence="12 13">
    <name type="scientific">Nitrococcus mobilis Nb-231</name>
    <dbReference type="NCBI Taxonomy" id="314278"/>
    <lineage>
        <taxon>Bacteria</taxon>
        <taxon>Pseudomonadati</taxon>
        <taxon>Pseudomonadota</taxon>
        <taxon>Gammaproteobacteria</taxon>
        <taxon>Chromatiales</taxon>
        <taxon>Ectothiorhodospiraceae</taxon>
        <taxon>Nitrococcus</taxon>
    </lineage>
</organism>
<dbReference type="EMBL" id="AAOF01000019">
    <property type="protein sequence ID" value="EAR20596.1"/>
    <property type="molecule type" value="Genomic_DNA"/>
</dbReference>
<keyword evidence="2 10" id="KW-0963">Cytoplasm</keyword>
<dbReference type="EC" id="3.2.1.52" evidence="10"/>
<feature type="domain" description="Glycoside hydrolase family 3 N-terminal" evidence="11">
    <location>
        <begin position="12"/>
        <end position="280"/>
    </location>
</feature>
<evidence type="ECO:0000256" key="7">
    <source>
        <dbReference type="ARBA" id="ARBA00023295"/>
    </source>
</evidence>
<dbReference type="InterPro" id="IPR050226">
    <property type="entry name" value="NagZ_Beta-hexosaminidase"/>
</dbReference>
<evidence type="ECO:0000256" key="6">
    <source>
        <dbReference type="ARBA" id="ARBA00022984"/>
    </source>
</evidence>
<comment type="function">
    <text evidence="10">Plays a role in peptidoglycan recycling by cleaving the terminal beta-1,4-linked N-acetylglucosamine (GlcNAc) from peptide-linked peptidoglycan fragments, giving rise to free GlcNAc, anhydro-N-acetylmuramic acid and anhydro-N-acetylmuramic acid-linked peptides.</text>
</comment>
<dbReference type="GO" id="GO:0009254">
    <property type="term" value="P:peptidoglycan turnover"/>
    <property type="evidence" value="ECO:0007669"/>
    <property type="project" value="UniProtKB-UniRule"/>
</dbReference>
<feature type="site" description="Important for catalytic activity" evidence="10">
    <location>
        <position position="173"/>
    </location>
</feature>
<dbReference type="GO" id="GO:0008360">
    <property type="term" value="P:regulation of cell shape"/>
    <property type="evidence" value="ECO:0007669"/>
    <property type="project" value="UniProtKB-KW"/>
</dbReference>
<comment type="similarity">
    <text evidence="10">Belongs to the glycosyl hydrolase 3 family. NagZ subfamily.</text>
</comment>
<dbReference type="GO" id="GO:0005975">
    <property type="term" value="P:carbohydrate metabolic process"/>
    <property type="evidence" value="ECO:0007669"/>
    <property type="project" value="InterPro"/>
</dbReference>
<keyword evidence="8 10" id="KW-0131">Cell cycle</keyword>
<evidence type="ECO:0000256" key="5">
    <source>
        <dbReference type="ARBA" id="ARBA00022960"/>
    </source>
</evidence>
<dbReference type="InterPro" id="IPR001764">
    <property type="entry name" value="Glyco_hydro_3_N"/>
</dbReference>
<dbReference type="AlphaFoldDB" id="A4BUN0"/>
<name>A4BUN0_9GAMM</name>
<keyword evidence="9 10" id="KW-0961">Cell wall biogenesis/degradation</keyword>
<dbReference type="PANTHER" id="PTHR30480">
    <property type="entry name" value="BETA-HEXOSAMINIDASE-RELATED"/>
    <property type="match status" value="1"/>
</dbReference>
<sequence length="337" mass="36126">MIGIRGLVLLPEERELLCDPRIGGVILFSRNYESIEQLSQLTEAIHAIRRPSLLIAVDQEGGCVQRFRTGFTALPAPACLGRLYDHGPPVALAAAERLGWLMAAELRAAGVDLSFAPVLDVERGVSRVIGERAFHRRAGAVADLTLSWVRGMRQAGMAAVGKHFPGHGAVVADSHHELPVDDRPLDTIASVDFLPFRRLIAVGLEGVMMAHVLYPQVDARPASFSGVWIAGVLRETLGFTGAVVSDDLGMQAAACIGDLYQRAGVALAAGCDLLLLGNDWEPAASIVERLPSVERPVRAARLAALRGEGRLGSPLQRDPRWLPAVTLATQLCGEVPR</sequence>
<feature type="binding site" evidence="10">
    <location>
        <begin position="162"/>
        <end position="163"/>
    </location>
    <ligand>
        <name>substrate</name>
    </ligand>
</feature>